<evidence type="ECO:0000256" key="6">
    <source>
        <dbReference type="PIRSR" id="PIRSR602403-1"/>
    </source>
</evidence>
<dbReference type="InterPro" id="IPR053007">
    <property type="entry name" value="CYP450_monoxygenase_sec-met"/>
</dbReference>
<dbReference type="GO" id="GO:0016705">
    <property type="term" value="F:oxidoreductase activity, acting on paired donors, with incorporation or reduction of molecular oxygen"/>
    <property type="evidence" value="ECO:0007669"/>
    <property type="project" value="InterPro"/>
</dbReference>
<dbReference type="InterPro" id="IPR002403">
    <property type="entry name" value="Cyt_P450_E_grp-IV"/>
</dbReference>
<dbReference type="InterPro" id="IPR017972">
    <property type="entry name" value="Cyt_P450_CS"/>
</dbReference>
<proteinExistence type="inferred from homology"/>
<evidence type="ECO:0000313" key="9">
    <source>
        <dbReference type="Proteomes" id="UP001283341"/>
    </source>
</evidence>
<dbReference type="AlphaFoldDB" id="A0AAE0ID03"/>
<name>A0AAE0ID03_9PEZI</name>
<dbReference type="InterPro" id="IPR036396">
    <property type="entry name" value="Cyt_P450_sf"/>
</dbReference>
<evidence type="ECO:0000313" key="8">
    <source>
        <dbReference type="EMBL" id="KAK3322888.1"/>
    </source>
</evidence>
<organism evidence="8 9">
    <name type="scientific">Apodospora peruviana</name>
    <dbReference type="NCBI Taxonomy" id="516989"/>
    <lineage>
        <taxon>Eukaryota</taxon>
        <taxon>Fungi</taxon>
        <taxon>Dikarya</taxon>
        <taxon>Ascomycota</taxon>
        <taxon>Pezizomycotina</taxon>
        <taxon>Sordariomycetes</taxon>
        <taxon>Sordariomycetidae</taxon>
        <taxon>Sordariales</taxon>
        <taxon>Lasiosphaeriaceae</taxon>
        <taxon>Apodospora</taxon>
    </lineage>
</organism>
<keyword evidence="3 6" id="KW-0479">Metal-binding</keyword>
<dbReference type="PRINTS" id="PR00465">
    <property type="entry name" value="EP450IV"/>
</dbReference>
<sequence>MLGLTDCPLTILVGVGAGYIFLRLLLHLTQDPKEPPAVETTIPFVGPIVGMLTKKTDFYTHLRDEHRDLPMYTLRLPGSRIYVVNSLSMIPVVQRQIKTIAFTPIEAQAADKVMGMSKAANDILSTDMDAEGSYLSTFVKFIHPAVSPGPGLDALNRAAVEVISRSLDTSAQQANVSGGSITVELFDFLRHEIFQATTEAIYGPENPMRCSKMERMWYKFEPGIMMLMLGLPWLVRHAYRAREAMIPVIETYYARGGHKSGSMLAQCRYDHNTHHGLGPRDIACSEIGGVAASVTNTVPSAFWFAYHVLSDPVVLADCRVELEELVTSGGHGRKAIDIARVKNECPMLLSTWQEVLRVYSTGIAARVVLEDHFLDGRFLLKKGATVMMINPVAHTDPTAWGLRALQFDHRRFLKGVTGGQEGPHKSRSAFRPFGGGTTLCPGRHFASTEILAFVALLILRFDVVPLEGRWKVPKQNGSMTSSLPMPGDKVMLRLVPRADDEEWDVTFSGSDKGLKVSAEDMERGGE</sequence>
<reference evidence="8" key="1">
    <citation type="journal article" date="2023" name="Mol. Phylogenet. Evol.">
        <title>Genome-scale phylogeny and comparative genomics of the fungal order Sordariales.</title>
        <authorList>
            <person name="Hensen N."/>
            <person name="Bonometti L."/>
            <person name="Westerberg I."/>
            <person name="Brannstrom I.O."/>
            <person name="Guillou S."/>
            <person name="Cros-Aarteil S."/>
            <person name="Calhoun S."/>
            <person name="Haridas S."/>
            <person name="Kuo A."/>
            <person name="Mondo S."/>
            <person name="Pangilinan J."/>
            <person name="Riley R."/>
            <person name="LaButti K."/>
            <person name="Andreopoulos B."/>
            <person name="Lipzen A."/>
            <person name="Chen C."/>
            <person name="Yan M."/>
            <person name="Daum C."/>
            <person name="Ng V."/>
            <person name="Clum A."/>
            <person name="Steindorff A."/>
            <person name="Ohm R.A."/>
            <person name="Martin F."/>
            <person name="Silar P."/>
            <person name="Natvig D.O."/>
            <person name="Lalanne C."/>
            <person name="Gautier V."/>
            <person name="Ament-Velasquez S.L."/>
            <person name="Kruys A."/>
            <person name="Hutchinson M.I."/>
            <person name="Powell A.J."/>
            <person name="Barry K."/>
            <person name="Miller A.N."/>
            <person name="Grigoriev I.V."/>
            <person name="Debuchy R."/>
            <person name="Gladieux P."/>
            <person name="Hiltunen Thoren M."/>
            <person name="Johannesson H."/>
        </authorList>
    </citation>
    <scope>NUCLEOTIDE SEQUENCE</scope>
    <source>
        <strain evidence="8">CBS 118394</strain>
    </source>
</reference>
<comment type="cofactor">
    <cofactor evidence="1 6">
        <name>heme</name>
        <dbReference type="ChEBI" id="CHEBI:30413"/>
    </cofactor>
</comment>
<evidence type="ECO:0000256" key="1">
    <source>
        <dbReference type="ARBA" id="ARBA00001971"/>
    </source>
</evidence>
<protein>
    <submittedName>
        <fullName evidence="8">Cytochrome P450</fullName>
    </submittedName>
</protein>
<evidence type="ECO:0000256" key="2">
    <source>
        <dbReference type="ARBA" id="ARBA00010617"/>
    </source>
</evidence>
<dbReference type="Proteomes" id="UP001283341">
    <property type="component" value="Unassembled WGS sequence"/>
</dbReference>
<dbReference type="GO" id="GO:0004497">
    <property type="term" value="F:monooxygenase activity"/>
    <property type="evidence" value="ECO:0007669"/>
    <property type="project" value="UniProtKB-KW"/>
</dbReference>
<dbReference type="GO" id="GO:0005506">
    <property type="term" value="F:iron ion binding"/>
    <property type="evidence" value="ECO:0007669"/>
    <property type="project" value="InterPro"/>
</dbReference>
<dbReference type="PROSITE" id="PS00086">
    <property type="entry name" value="CYTOCHROME_P450"/>
    <property type="match status" value="1"/>
</dbReference>
<dbReference type="PANTHER" id="PTHR47582:SF1">
    <property type="entry name" value="P450, PUTATIVE (EUROFUNG)-RELATED"/>
    <property type="match status" value="1"/>
</dbReference>
<comment type="similarity">
    <text evidence="2 7">Belongs to the cytochrome P450 family.</text>
</comment>
<reference evidence="8" key="2">
    <citation type="submission" date="2023-06" db="EMBL/GenBank/DDBJ databases">
        <authorList>
            <consortium name="Lawrence Berkeley National Laboratory"/>
            <person name="Haridas S."/>
            <person name="Hensen N."/>
            <person name="Bonometti L."/>
            <person name="Westerberg I."/>
            <person name="Brannstrom I.O."/>
            <person name="Guillou S."/>
            <person name="Cros-Aarteil S."/>
            <person name="Calhoun S."/>
            <person name="Kuo A."/>
            <person name="Mondo S."/>
            <person name="Pangilinan J."/>
            <person name="Riley R."/>
            <person name="Labutti K."/>
            <person name="Andreopoulos B."/>
            <person name="Lipzen A."/>
            <person name="Chen C."/>
            <person name="Yanf M."/>
            <person name="Daum C."/>
            <person name="Ng V."/>
            <person name="Clum A."/>
            <person name="Steindorff A."/>
            <person name="Ohm R."/>
            <person name="Martin F."/>
            <person name="Silar P."/>
            <person name="Natvig D."/>
            <person name="Lalanne C."/>
            <person name="Gautier V."/>
            <person name="Ament-Velasquez S.L."/>
            <person name="Kruys A."/>
            <person name="Hutchinson M.I."/>
            <person name="Powell A.J."/>
            <person name="Barry K."/>
            <person name="Miller A.N."/>
            <person name="Grigoriev I.V."/>
            <person name="Debuchy R."/>
            <person name="Gladieux P."/>
            <person name="Thoren M.H."/>
            <person name="Johannesson H."/>
        </authorList>
    </citation>
    <scope>NUCLEOTIDE SEQUENCE</scope>
    <source>
        <strain evidence="8">CBS 118394</strain>
    </source>
</reference>
<keyword evidence="6 7" id="KW-0349">Heme</keyword>
<dbReference type="InterPro" id="IPR001128">
    <property type="entry name" value="Cyt_P450"/>
</dbReference>
<dbReference type="CDD" id="cd11040">
    <property type="entry name" value="CYP7_CYP8-like"/>
    <property type="match status" value="1"/>
</dbReference>
<evidence type="ECO:0000256" key="3">
    <source>
        <dbReference type="ARBA" id="ARBA00022723"/>
    </source>
</evidence>
<evidence type="ECO:0000256" key="5">
    <source>
        <dbReference type="ARBA" id="ARBA00023033"/>
    </source>
</evidence>
<dbReference type="GO" id="GO:0020037">
    <property type="term" value="F:heme binding"/>
    <property type="evidence" value="ECO:0007669"/>
    <property type="project" value="InterPro"/>
</dbReference>
<keyword evidence="7" id="KW-0560">Oxidoreductase</keyword>
<evidence type="ECO:0000256" key="7">
    <source>
        <dbReference type="RuleBase" id="RU000461"/>
    </source>
</evidence>
<feature type="binding site" description="axial binding residue" evidence="6">
    <location>
        <position position="440"/>
    </location>
    <ligand>
        <name>heme</name>
        <dbReference type="ChEBI" id="CHEBI:30413"/>
    </ligand>
    <ligandPart>
        <name>Fe</name>
        <dbReference type="ChEBI" id="CHEBI:18248"/>
    </ligandPart>
</feature>
<dbReference type="SUPFAM" id="SSF48264">
    <property type="entry name" value="Cytochrome P450"/>
    <property type="match status" value="1"/>
</dbReference>
<dbReference type="EMBL" id="JAUEDM010000003">
    <property type="protein sequence ID" value="KAK3322888.1"/>
    <property type="molecule type" value="Genomic_DNA"/>
</dbReference>
<keyword evidence="5 7" id="KW-0503">Monooxygenase</keyword>
<keyword evidence="9" id="KW-1185">Reference proteome</keyword>
<gene>
    <name evidence="8" type="ORF">B0H66DRAFT_474451</name>
</gene>
<dbReference type="Pfam" id="PF00067">
    <property type="entry name" value="p450"/>
    <property type="match status" value="1"/>
</dbReference>
<accession>A0AAE0ID03</accession>
<evidence type="ECO:0000256" key="4">
    <source>
        <dbReference type="ARBA" id="ARBA00023004"/>
    </source>
</evidence>
<dbReference type="Gene3D" id="1.10.630.10">
    <property type="entry name" value="Cytochrome P450"/>
    <property type="match status" value="1"/>
</dbReference>
<comment type="caution">
    <text evidence="8">The sequence shown here is derived from an EMBL/GenBank/DDBJ whole genome shotgun (WGS) entry which is preliminary data.</text>
</comment>
<dbReference type="PANTHER" id="PTHR47582">
    <property type="entry name" value="P450, PUTATIVE (EUROFUNG)-RELATED"/>
    <property type="match status" value="1"/>
</dbReference>
<keyword evidence="4 6" id="KW-0408">Iron</keyword>